<proteinExistence type="inferred from homology"/>
<feature type="coiled-coil region" evidence="13">
    <location>
        <begin position="151"/>
        <end position="215"/>
    </location>
</feature>
<evidence type="ECO:0000313" key="16">
    <source>
        <dbReference type="Proteomes" id="UP001652621"/>
    </source>
</evidence>
<sequence>MGKKGKGNKLAKMSEEERARYLQLRADIEEEARRRKMQLISMYMKNKLKREEAFSRLNMAKINQEWRSILRQVKCQELRKEIIDMEKYSKDMLDHKDGVIQRLLHDLEVAHGQHDTSSQTHMEMLHHFMNIQEQRLVFFKENYERERQTMLEQFNEDFSKMQNLRERAQEQLENVYYQLEEKNENQRNEAHERYLEKLDDIKATMQLRIEEITEKGEQKLEKLWKEYQQALAEYVQHTEGFYADYMDLKEKDEEYTNQTREYCYEIEKASNQLAALKLTVADAEDKSEVKLKHLKDLKEYMMKKHAELKERIDAELQGNQEKFKTISVESYQAVKQKMEKEFQNQKFQEEERENTTASGDALNISEFDMEKMVREFRAFQNVIIQQHQEKIKSIMEEIEQMFLSQQSSNNQKGDKEQKERQVVEAGKDDLSTQLASAREGHNAVERKQIPVLEEEEEENSALTNEEPEKHNDIGEKEKEMKAISTEGHIISNEYGKELIEEMRKDKQNSLVPVPEEYSNEYGNEFIEEVGKAKQNSLVPVPEGLSEIHSKSSRAVKTEDDESELTIKPTAIICYMGDDGLQRWTTNSAAWKMKPADKGGGIGKRGWMKRWSRFLEANLKNIFEKGNTLLQLVAVCRKFETEKEKVLPMGLPPISKIMFENEAEEYSQVPEELKSDNFCNWQLMEDFWRRVNNVKIDLVCLTQRKRGLEEENDRLKRELEERLMSLNIANGINTHVNDYLAKRPSSMRVDRVERIDLDQRQTCQSADVKMGRQPPQPQHQQTRYCRRPHTSCVTEAHLTTVVRSRLLAKGKPKLAKIVAIKH</sequence>
<reference evidence="17" key="1">
    <citation type="submission" date="2025-08" db="UniProtKB">
        <authorList>
            <consortium name="RefSeq"/>
        </authorList>
    </citation>
    <scope>IDENTIFICATION</scope>
    <source>
        <strain evidence="17">Aabys</strain>
        <tissue evidence="17">Whole body</tissue>
    </source>
</reference>
<keyword evidence="4 13" id="KW-0175">Coiled coil</keyword>
<evidence type="ECO:0000256" key="5">
    <source>
        <dbReference type="ARBA" id="ARBA00023069"/>
    </source>
</evidence>
<feature type="domain" description="Dynein regulatory complex protein 1/2 N-terminal" evidence="15">
    <location>
        <begin position="25"/>
        <end position="123"/>
    </location>
</feature>
<evidence type="ECO:0000256" key="11">
    <source>
        <dbReference type="ARBA" id="ARBA00041517"/>
    </source>
</evidence>
<evidence type="ECO:0000313" key="17">
    <source>
        <dbReference type="RefSeq" id="XP_058983791.1"/>
    </source>
</evidence>
<keyword evidence="2" id="KW-0963">Cytoplasm</keyword>
<evidence type="ECO:0000256" key="8">
    <source>
        <dbReference type="ARBA" id="ARBA00037841"/>
    </source>
</evidence>
<evidence type="ECO:0000256" key="4">
    <source>
        <dbReference type="ARBA" id="ARBA00023054"/>
    </source>
</evidence>
<evidence type="ECO:0000256" key="7">
    <source>
        <dbReference type="ARBA" id="ARBA00023273"/>
    </source>
</evidence>
<protein>
    <recommendedName>
        <fullName evidence="10">Dynein regulatory complex subunit 2</fullName>
    </recommendedName>
    <alternativeName>
        <fullName evidence="11">Coiled-coil domain-containing protein 65</fullName>
    </alternativeName>
</protein>
<keyword evidence="6" id="KW-0206">Cytoskeleton</keyword>
<feature type="region of interest" description="Disordered" evidence="14">
    <location>
        <begin position="449"/>
        <end position="473"/>
    </location>
</feature>
<dbReference type="InterPro" id="IPR039750">
    <property type="entry name" value="DRC1/DRC2"/>
</dbReference>
<comment type="similarity">
    <text evidence="9">Belongs to the DRC2 family.</text>
</comment>
<dbReference type="Proteomes" id="UP001652621">
    <property type="component" value="Unplaced"/>
</dbReference>
<feature type="region of interest" description="Disordered" evidence="14">
    <location>
        <begin position="406"/>
        <end position="427"/>
    </location>
</feature>
<dbReference type="PANTHER" id="PTHR21625">
    <property type="entry name" value="NYD-SP28 PROTEIN"/>
    <property type="match status" value="1"/>
</dbReference>
<keyword evidence="3" id="KW-0282">Flagellum</keyword>
<dbReference type="InterPro" id="IPR039505">
    <property type="entry name" value="DRC1/2_N"/>
</dbReference>
<name>A0ABM3VDB3_MUSDO</name>
<evidence type="ECO:0000256" key="3">
    <source>
        <dbReference type="ARBA" id="ARBA00022846"/>
    </source>
</evidence>
<evidence type="ECO:0000256" key="1">
    <source>
        <dbReference type="ARBA" id="ARBA00004611"/>
    </source>
</evidence>
<feature type="coiled-coil region" evidence="13">
    <location>
        <begin position="690"/>
        <end position="724"/>
    </location>
</feature>
<feature type="compositionally biased region" description="Basic and acidic residues" evidence="14">
    <location>
        <begin position="412"/>
        <end position="427"/>
    </location>
</feature>
<comment type="subcellular location">
    <subcellularLocation>
        <location evidence="1">Cytoplasm</location>
        <location evidence="1">Cytoskeleton</location>
        <location evidence="1">Flagellum axoneme</location>
    </subcellularLocation>
    <subcellularLocation>
        <location evidence="8">Cytoplasm</location>
        <location evidence="8">Cytoskeleton</location>
        <location evidence="8">Flagellum basal body</location>
    </subcellularLocation>
</comment>
<keyword evidence="5" id="KW-0969">Cilium</keyword>
<dbReference type="GeneID" id="101899292"/>
<evidence type="ECO:0000259" key="15">
    <source>
        <dbReference type="Pfam" id="PF14772"/>
    </source>
</evidence>
<evidence type="ECO:0000256" key="13">
    <source>
        <dbReference type="SAM" id="Coils"/>
    </source>
</evidence>
<evidence type="ECO:0000256" key="10">
    <source>
        <dbReference type="ARBA" id="ARBA00040899"/>
    </source>
</evidence>
<organism evidence="16 17">
    <name type="scientific">Musca domestica</name>
    <name type="common">House fly</name>
    <dbReference type="NCBI Taxonomy" id="7370"/>
    <lineage>
        <taxon>Eukaryota</taxon>
        <taxon>Metazoa</taxon>
        <taxon>Ecdysozoa</taxon>
        <taxon>Arthropoda</taxon>
        <taxon>Hexapoda</taxon>
        <taxon>Insecta</taxon>
        <taxon>Pterygota</taxon>
        <taxon>Neoptera</taxon>
        <taxon>Endopterygota</taxon>
        <taxon>Diptera</taxon>
        <taxon>Brachycera</taxon>
        <taxon>Muscomorpha</taxon>
        <taxon>Muscoidea</taxon>
        <taxon>Muscidae</taxon>
        <taxon>Musca</taxon>
    </lineage>
</organism>
<dbReference type="PANTHER" id="PTHR21625:SF0">
    <property type="entry name" value="DYNEIN REGULATORY COMPLEX SUBUNIT 2"/>
    <property type="match status" value="1"/>
</dbReference>
<comment type="function">
    <text evidence="12">Component of the nexin-dynein regulatory complex (N-DRC), a key regulator of ciliary/flagellar motility which maintains the alignment and integrity of the distal axoneme and regulates microtubule sliding in motile axonemes. Plays a critical role in the assembly of N-DRC and also stabilizes the assembly of multiple inner dynein arms and radial spokes. Coassembles with DRC1 to form a central scaffold needed for assembly of the N-DRC and its attachment to the outer doublet microtubules.</text>
</comment>
<keyword evidence="7" id="KW-0966">Cell projection</keyword>
<gene>
    <name evidence="17" type="primary">LOC101899292</name>
</gene>
<evidence type="ECO:0000256" key="14">
    <source>
        <dbReference type="SAM" id="MobiDB-lite"/>
    </source>
</evidence>
<dbReference type="RefSeq" id="XP_058983791.1">
    <property type="nucleotide sequence ID" value="XM_059127808.1"/>
</dbReference>
<evidence type="ECO:0000256" key="6">
    <source>
        <dbReference type="ARBA" id="ARBA00023212"/>
    </source>
</evidence>
<evidence type="ECO:0000256" key="12">
    <source>
        <dbReference type="ARBA" id="ARBA00045865"/>
    </source>
</evidence>
<feature type="region of interest" description="Disordered" evidence="14">
    <location>
        <begin position="765"/>
        <end position="784"/>
    </location>
</feature>
<evidence type="ECO:0000256" key="9">
    <source>
        <dbReference type="ARBA" id="ARBA00038424"/>
    </source>
</evidence>
<evidence type="ECO:0000256" key="2">
    <source>
        <dbReference type="ARBA" id="ARBA00022490"/>
    </source>
</evidence>
<accession>A0ABM3VDB3</accession>
<keyword evidence="16" id="KW-1185">Reference proteome</keyword>
<dbReference type="Pfam" id="PF14772">
    <property type="entry name" value="NYD-SP28"/>
    <property type="match status" value="1"/>
</dbReference>